<keyword evidence="3" id="KW-0210">Decarboxylase</keyword>
<organism evidence="9 10">
    <name type="scientific">Kryptobacter tengchongensis</name>
    <dbReference type="NCBI Taxonomy" id="1643429"/>
    <lineage>
        <taxon>Bacteria</taxon>
        <taxon>Pseudomonadati</taxon>
        <taxon>Candidatus Kryptoniota</taxon>
        <taxon>Candidatus Kryptobacter</taxon>
    </lineage>
</organism>
<comment type="catalytic activity">
    <reaction evidence="6">
        <text>orotidine 5'-phosphate + H(+) = UMP + CO2</text>
        <dbReference type="Rhea" id="RHEA:11596"/>
        <dbReference type="ChEBI" id="CHEBI:15378"/>
        <dbReference type="ChEBI" id="CHEBI:16526"/>
        <dbReference type="ChEBI" id="CHEBI:57538"/>
        <dbReference type="ChEBI" id="CHEBI:57865"/>
        <dbReference type="EC" id="4.1.1.23"/>
    </reaction>
</comment>
<protein>
    <recommendedName>
        <fullName evidence="7">Orotidine-5'-phosphate decarboxylase</fullName>
        <ecNumber evidence="7">4.1.1.23</ecNumber>
    </recommendedName>
</protein>
<dbReference type="NCBIfam" id="TIGR02127">
    <property type="entry name" value="pyrF_sub2"/>
    <property type="match status" value="1"/>
</dbReference>
<sequence length="269" mass="30336">MDFIYKLKKALAKNNSLLCIGLDTNIEKIPNNFPKSINSILEFNRNIIEATYDVVCAYKINTAFYEALGARGFEILKLTIDAIPKDIPVILDSKRGDVRSTNEMYAKSLFVELGADAITVNPYFGVEAIEPFVKFEDKFVFVVVLSTNQGAFDFQYLKCDDKFVFQHIAERFISSKFKNLGFVVGATKGEDIKLVRELSDETLFLIPGIGEQKGNLELALKYGVNKDKIALINVSRAIIYASNSKNFAQKAREKAVEFKEKINKILENI</sequence>
<name>A0A916PEP8_KRYT1</name>
<comment type="pathway">
    <text evidence="1">Pyrimidine metabolism; UMP biosynthesis via de novo pathway; UMP from orotate: step 2/2.</text>
</comment>
<evidence type="ECO:0000256" key="4">
    <source>
        <dbReference type="ARBA" id="ARBA00022975"/>
    </source>
</evidence>
<dbReference type="GO" id="GO:0006207">
    <property type="term" value="P:'de novo' pyrimidine nucleobase biosynthetic process"/>
    <property type="evidence" value="ECO:0007669"/>
    <property type="project" value="InterPro"/>
</dbReference>
<dbReference type="PANTHER" id="PTHR43375">
    <property type="entry name" value="OROTIDINE 5'-PHOSPHATE DECARBOXYLASE"/>
    <property type="match status" value="1"/>
</dbReference>
<dbReference type="InterPro" id="IPR013785">
    <property type="entry name" value="Aldolase_TIM"/>
</dbReference>
<evidence type="ECO:0000256" key="7">
    <source>
        <dbReference type="NCBIfam" id="TIGR02127"/>
    </source>
</evidence>
<comment type="similarity">
    <text evidence="2">Belongs to the OMP decarboxylase family. Type 2 subfamily.</text>
</comment>
<keyword evidence="5" id="KW-0456">Lyase</keyword>
<dbReference type="RefSeq" id="WP_072264142.1">
    <property type="nucleotide sequence ID" value="NZ_CZVV01000114.1"/>
</dbReference>
<evidence type="ECO:0000313" key="9">
    <source>
        <dbReference type="EMBL" id="CUT04276.1"/>
    </source>
</evidence>
<dbReference type="GO" id="GO:0004590">
    <property type="term" value="F:orotidine-5'-phosphate decarboxylase activity"/>
    <property type="evidence" value="ECO:0007669"/>
    <property type="project" value="UniProtKB-UniRule"/>
</dbReference>
<dbReference type="InterPro" id="IPR001754">
    <property type="entry name" value="OMPdeCOase_dom"/>
</dbReference>
<dbReference type="AlphaFoldDB" id="A0A916PEP8"/>
<dbReference type="InterPro" id="IPR011060">
    <property type="entry name" value="RibuloseP-bd_barrel"/>
</dbReference>
<dbReference type="InterPro" id="IPR011995">
    <property type="entry name" value="OMPdecase_type-2"/>
</dbReference>
<evidence type="ECO:0000256" key="3">
    <source>
        <dbReference type="ARBA" id="ARBA00022793"/>
    </source>
</evidence>
<dbReference type="SUPFAM" id="SSF51366">
    <property type="entry name" value="Ribulose-phoshate binding barrel"/>
    <property type="match status" value="1"/>
</dbReference>
<evidence type="ECO:0000259" key="8">
    <source>
        <dbReference type="SMART" id="SM00934"/>
    </source>
</evidence>
<dbReference type="EC" id="4.1.1.23" evidence="7"/>
<proteinExistence type="inferred from homology"/>
<dbReference type="CDD" id="cd04725">
    <property type="entry name" value="OMP_decarboxylase_like"/>
    <property type="match status" value="1"/>
</dbReference>
<comment type="caution">
    <text evidence="9">The sequence shown here is derived from an EMBL/GenBank/DDBJ whole genome shotgun (WGS) entry which is preliminary data.</text>
</comment>
<dbReference type="Gene3D" id="3.20.20.70">
    <property type="entry name" value="Aldolase class I"/>
    <property type="match status" value="1"/>
</dbReference>
<evidence type="ECO:0000256" key="2">
    <source>
        <dbReference type="ARBA" id="ARBA00008847"/>
    </source>
</evidence>
<evidence type="ECO:0000256" key="5">
    <source>
        <dbReference type="ARBA" id="ARBA00023239"/>
    </source>
</evidence>
<accession>A0A916PEP8</accession>
<dbReference type="SMART" id="SM00934">
    <property type="entry name" value="OMPdecase"/>
    <property type="match status" value="1"/>
</dbReference>
<evidence type="ECO:0000256" key="6">
    <source>
        <dbReference type="ARBA" id="ARBA00049157"/>
    </source>
</evidence>
<dbReference type="GO" id="GO:0009220">
    <property type="term" value="P:pyrimidine ribonucleotide biosynthetic process"/>
    <property type="evidence" value="ECO:0007669"/>
    <property type="project" value="UniProtKB-UniRule"/>
</dbReference>
<reference evidence="9 10" key="1">
    <citation type="submission" date="2015-11" db="EMBL/GenBank/DDBJ databases">
        <authorList>
            <person name="Varghese N."/>
        </authorList>
    </citation>
    <scope>NUCLEOTIDE SEQUENCE [LARGE SCALE GENOMIC DNA]</scope>
    <source>
        <strain evidence="9 10">JGI-25</strain>
    </source>
</reference>
<evidence type="ECO:0000313" key="10">
    <source>
        <dbReference type="Proteomes" id="UP000243105"/>
    </source>
</evidence>
<dbReference type="PANTHER" id="PTHR43375:SF1">
    <property type="entry name" value="OROTIDINE 5'-PHOSPHATE DECARBOXYLASE"/>
    <property type="match status" value="1"/>
</dbReference>
<dbReference type="Pfam" id="PF00215">
    <property type="entry name" value="OMPdecase"/>
    <property type="match status" value="1"/>
</dbReference>
<dbReference type="Proteomes" id="UP000243105">
    <property type="component" value="Unassembled WGS sequence"/>
</dbReference>
<dbReference type="EMBL" id="CZVV01000114">
    <property type="protein sequence ID" value="CUT04276.1"/>
    <property type="molecule type" value="Genomic_DNA"/>
</dbReference>
<feature type="domain" description="Orotidine 5'-phosphate decarboxylase" evidence="8">
    <location>
        <begin position="17"/>
        <end position="251"/>
    </location>
</feature>
<keyword evidence="4" id="KW-0665">Pyrimidine biosynthesis</keyword>
<gene>
    <name evidence="9" type="ORF">JGI25_01387</name>
</gene>
<evidence type="ECO:0000256" key="1">
    <source>
        <dbReference type="ARBA" id="ARBA00004861"/>
    </source>
</evidence>